<dbReference type="EMBL" id="DF973530">
    <property type="protein sequence ID" value="GAU33503.1"/>
    <property type="molecule type" value="Genomic_DNA"/>
</dbReference>
<accession>A0A2Z6MUM6</accession>
<dbReference type="AlphaFoldDB" id="A0A2Z6MUM6"/>
<organism evidence="1 2">
    <name type="scientific">Trifolium subterraneum</name>
    <name type="common">Subterranean clover</name>
    <dbReference type="NCBI Taxonomy" id="3900"/>
    <lineage>
        <taxon>Eukaryota</taxon>
        <taxon>Viridiplantae</taxon>
        <taxon>Streptophyta</taxon>
        <taxon>Embryophyta</taxon>
        <taxon>Tracheophyta</taxon>
        <taxon>Spermatophyta</taxon>
        <taxon>Magnoliopsida</taxon>
        <taxon>eudicotyledons</taxon>
        <taxon>Gunneridae</taxon>
        <taxon>Pentapetalae</taxon>
        <taxon>rosids</taxon>
        <taxon>fabids</taxon>
        <taxon>Fabales</taxon>
        <taxon>Fabaceae</taxon>
        <taxon>Papilionoideae</taxon>
        <taxon>50 kb inversion clade</taxon>
        <taxon>NPAAA clade</taxon>
        <taxon>Hologalegina</taxon>
        <taxon>IRL clade</taxon>
        <taxon>Trifolieae</taxon>
        <taxon>Trifolium</taxon>
    </lineage>
</organism>
<protein>
    <submittedName>
        <fullName evidence="1">Uncharacterized protein</fullName>
    </submittedName>
</protein>
<name>A0A2Z6MUM6_TRISU</name>
<proteinExistence type="predicted"/>
<dbReference type="Proteomes" id="UP000242715">
    <property type="component" value="Unassembled WGS sequence"/>
</dbReference>
<keyword evidence="2" id="KW-1185">Reference proteome</keyword>
<evidence type="ECO:0000313" key="1">
    <source>
        <dbReference type="EMBL" id="GAU33503.1"/>
    </source>
</evidence>
<reference evidence="2" key="1">
    <citation type="journal article" date="2017" name="Front. Plant Sci.">
        <title>Climate Clever Clovers: New Paradigm to Reduce the Environmental Footprint of Ruminants by Breeding Low Methanogenic Forages Utilizing Haplotype Variation.</title>
        <authorList>
            <person name="Kaur P."/>
            <person name="Appels R."/>
            <person name="Bayer P.E."/>
            <person name="Keeble-Gagnere G."/>
            <person name="Wang J."/>
            <person name="Hirakawa H."/>
            <person name="Shirasawa K."/>
            <person name="Vercoe P."/>
            <person name="Stefanova K."/>
            <person name="Durmic Z."/>
            <person name="Nichols P."/>
            <person name="Revell C."/>
            <person name="Isobe S.N."/>
            <person name="Edwards D."/>
            <person name="Erskine W."/>
        </authorList>
    </citation>
    <scope>NUCLEOTIDE SEQUENCE [LARGE SCALE GENOMIC DNA]</scope>
    <source>
        <strain evidence="2">cv. Daliak</strain>
    </source>
</reference>
<gene>
    <name evidence="1" type="ORF">TSUD_386480</name>
</gene>
<evidence type="ECO:0000313" key="2">
    <source>
        <dbReference type="Proteomes" id="UP000242715"/>
    </source>
</evidence>
<sequence>MLLFNTNRNGQQVTIRIIPRLQFHNHHQTIISFVSPSNALQQLQLNYNIEENNAKILTFDLELLLDHNGLNSKSELSCIIPRGKPFNFPEVVEYVCNDIDSSDEFIKHTSISHNFISARIVKQPR</sequence>